<dbReference type="InterPro" id="IPR006153">
    <property type="entry name" value="Cation/H_exchanger_TM"/>
</dbReference>
<dbReference type="GO" id="GO:0015297">
    <property type="term" value="F:antiporter activity"/>
    <property type="evidence" value="ECO:0007669"/>
    <property type="project" value="InterPro"/>
</dbReference>
<feature type="transmembrane region" description="Helical" evidence="5">
    <location>
        <begin position="186"/>
        <end position="209"/>
    </location>
</feature>
<evidence type="ECO:0000256" key="2">
    <source>
        <dbReference type="ARBA" id="ARBA00022692"/>
    </source>
</evidence>
<dbReference type="PANTHER" id="PTHR43021">
    <property type="entry name" value="NA(+)/H(+) ANTIPORTER-RELATED"/>
    <property type="match status" value="1"/>
</dbReference>
<feature type="transmembrane region" description="Helical" evidence="5">
    <location>
        <begin position="356"/>
        <end position="379"/>
    </location>
</feature>
<comment type="subcellular location">
    <subcellularLocation>
        <location evidence="1">Membrane</location>
        <topology evidence="1">Multi-pass membrane protein</topology>
    </subcellularLocation>
</comment>
<feature type="transmembrane region" description="Helical" evidence="5">
    <location>
        <begin position="152"/>
        <end position="174"/>
    </location>
</feature>
<keyword evidence="2 5" id="KW-0812">Transmembrane</keyword>
<reference evidence="7 8" key="1">
    <citation type="submission" date="2017-11" db="EMBL/GenBank/DDBJ databases">
        <title>Genomic Encyclopedia of Archaeal and Bacterial Type Strains, Phase II (KMG-II): From Individual Species to Whole Genera.</title>
        <authorList>
            <person name="Goeker M."/>
        </authorList>
    </citation>
    <scope>NUCLEOTIDE SEQUENCE [LARGE SCALE GENOMIC DNA]</scope>
    <source>
        <strain evidence="7 8">DSM 29128</strain>
    </source>
</reference>
<evidence type="ECO:0000259" key="6">
    <source>
        <dbReference type="Pfam" id="PF00999"/>
    </source>
</evidence>
<name>A0A2M8W039_9RHOB</name>
<dbReference type="AlphaFoldDB" id="A0A2M8W039"/>
<evidence type="ECO:0000256" key="3">
    <source>
        <dbReference type="ARBA" id="ARBA00022989"/>
    </source>
</evidence>
<accession>A0A2M8W039</accession>
<dbReference type="PANTHER" id="PTHR43021:SF2">
    <property type="entry name" value="CATION_H+ EXCHANGER DOMAIN-CONTAINING PROTEIN"/>
    <property type="match status" value="1"/>
</dbReference>
<feature type="transmembrane region" description="Helical" evidence="5">
    <location>
        <begin position="55"/>
        <end position="76"/>
    </location>
</feature>
<dbReference type="Gene3D" id="1.20.1530.20">
    <property type="match status" value="1"/>
</dbReference>
<evidence type="ECO:0000256" key="5">
    <source>
        <dbReference type="SAM" id="Phobius"/>
    </source>
</evidence>
<feature type="transmembrane region" description="Helical" evidence="5">
    <location>
        <begin position="88"/>
        <end position="108"/>
    </location>
</feature>
<keyword evidence="8" id="KW-1185">Reference proteome</keyword>
<dbReference type="EMBL" id="PGTY01000005">
    <property type="protein sequence ID" value="PJI84297.1"/>
    <property type="molecule type" value="Genomic_DNA"/>
</dbReference>
<feature type="transmembrane region" description="Helical" evidence="5">
    <location>
        <begin position="324"/>
        <end position="344"/>
    </location>
</feature>
<sequence length="386" mass="40292">MQPASLIALGALFLGGLAADLMSRKTGFPRVTLFLFIGLAAGGAGFDVIPADLHAWYDMLSVIALTMVAFLLGGAMHRKDLRANGKKIILISLAVIAVTILLISVSLVAIGLPLGLALLLAAIATATDPAATNDVIRQSGINNSFGRTLKGIVAIDDVWGLLVFSVVLVIVAQLEGHQDIAGLSLAAWEILGAIALGLLIGAPAALLTGRLRDGEPLQIEALALVFLSAGLSLWLEVSFLITGMVVGAVIVNLAAHHTKAFHEIEHIQWPFVVLFFILAGGALDLAVATTLGAIGLGFIVLRIVARILGGWLGARIARVPQQEARWYGVALLPQAGVAIGMALIAAQRFPDWGSQIIALTIGTTVVFEVLGPLATAYAIKRTTQGK</sequence>
<dbReference type="RefSeq" id="WP_100369774.1">
    <property type="nucleotide sequence ID" value="NZ_PGTY01000005.1"/>
</dbReference>
<keyword evidence="4 5" id="KW-0472">Membrane</keyword>
<dbReference type="InterPro" id="IPR038770">
    <property type="entry name" value="Na+/solute_symporter_sf"/>
</dbReference>
<feature type="transmembrane region" description="Helical" evidence="5">
    <location>
        <begin position="271"/>
        <end position="304"/>
    </location>
</feature>
<evidence type="ECO:0000313" key="8">
    <source>
        <dbReference type="Proteomes" id="UP000228531"/>
    </source>
</evidence>
<comment type="caution">
    <text evidence="7">The sequence shown here is derived from an EMBL/GenBank/DDBJ whole genome shotgun (WGS) entry which is preliminary data.</text>
</comment>
<dbReference type="GO" id="GO:1902600">
    <property type="term" value="P:proton transmembrane transport"/>
    <property type="evidence" value="ECO:0007669"/>
    <property type="project" value="InterPro"/>
</dbReference>
<evidence type="ECO:0000256" key="1">
    <source>
        <dbReference type="ARBA" id="ARBA00004141"/>
    </source>
</evidence>
<dbReference type="OrthoDB" id="9778229at2"/>
<dbReference type="GO" id="GO:0016020">
    <property type="term" value="C:membrane"/>
    <property type="evidence" value="ECO:0007669"/>
    <property type="project" value="UniProtKB-SubCell"/>
</dbReference>
<gene>
    <name evidence="7" type="ORF">BC777_3839</name>
</gene>
<proteinExistence type="predicted"/>
<keyword evidence="3 5" id="KW-1133">Transmembrane helix</keyword>
<protein>
    <submittedName>
        <fullName evidence="7">Transporter (CPA2 family)</fullName>
    </submittedName>
</protein>
<evidence type="ECO:0000256" key="4">
    <source>
        <dbReference type="ARBA" id="ARBA00023136"/>
    </source>
</evidence>
<evidence type="ECO:0000313" key="7">
    <source>
        <dbReference type="EMBL" id="PJI84297.1"/>
    </source>
</evidence>
<organism evidence="7 8">
    <name type="scientific">Yoonia maricola</name>
    <dbReference type="NCBI Taxonomy" id="420999"/>
    <lineage>
        <taxon>Bacteria</taxon>
        <taxon>Pseudomonadati</taxon>
        <taxon>Pseudomonadota</taxon>
        <taxon>Alphaproteobacteria</taxon>
        <taxon>Rhodobacterales</taxon>
        <taxon>Paracoccaceae</taxon>
        <taxon>Yoonia</taxon>
    </lineage>
</organism>
<dbReference type="Pfam" id="PF00999">
    <property type="entry name" value="Na_H_Exchanger"/>
    <property type="match status" value="1"/>
</dbReference>
<feature type="domain" description="Cation/H+ exchanger transmembrane" evidence="6">
    <location>
        <begin position="12"/>
        <end position="369"/>
    </location>
</feature>
<feature type="transmembrane region" description="Helical" evidence="5">
    <location>
        <begin position="221"/>
        <end position="251"/>
    </location>
</feature>
<dbReference type="Proteomes" id="UP000228531">
    <property type="component" value="Unassembled WGS sequence"/>
</dbReference>